<reference evidence="8" key="1">
    <citation type="submission" date="2021-09" db="EMBL/GenBank/DDBJ databases">
        <title>Fulvivirga sp. isolated from coastal sediment.</title>
        <authorList>
            <person name="Yu H."/>
        </authorList>
    </citation>
    <scope>NUCLEOTIDE SEQUENCE</scope>
    <source>
        <strain evidence="8">1062</strain>
    </source>
</reference>
<evidence type="ECO:0000256" key="1">
    <source>
        <dbReference type="ARBA" id="ARBA00011073"/>
    </source>
</evidence>
<comment type="caution">
    <text evidence="8">The sequence shown here is derived from an EMBL/GenBank/DDBJ whole genome shotgun (WGS) entry which is preliminary data.</text>
</comment>
<keyword evidence="2" id="KW-0645">Protease</keyword>
<gene>
    <name evidence="8" type="ORF">LDX50_23715</name>
</gene>
<dbReference type="CDD" id="cd04842">
    <property type="entry name" value="Peptidases_S8_Kp43_protease"/>
    <property type="match status" value="1"/>
</dbReference>
<dbReference type="InterPro" id="IPR008979">
    <property type="entry name" value="Galactose-bd-like_sf"/>
</dbReference>
<keyword evidence="9" id="KW-1185">Reference proteome</keyword>
<dbReference type="Pfam" id="PF00082">
    <property type="entry name" value="Peptidase_S8"/>
    <property type="match status" value="1"/>
</dbReference>
<dbReference type="InterPro" id="IPR036852">
    <property type="entry name" value="Peptidase_S8/S53_dom_sf"/>
</dbReference>
<organism evidence="8 9">
    <name type="scientific">Fulvivirga sedimenti</name>
    <dbReference type="NCBI Taxonomy" id="2879465"/>
    <lineage>
        <taxon>Bacteria</taxon>
        <taxon>Pseudomonadati</taxon>
        <taxon>Bacteroidota</taxon>
        <taxon>Cytophagia</taxon>
        <taxon>Cytophagales</taxon>
        <taxon>Fulvivirgaceae</taxon>
        <taxon>Fulvivirga</taxon>
    </lineage>
</organism>
<dbReference type="PROSITE" id="PS51892">
    <property type="entry name" value="SUBTILASE"/>
    <property type="match status" value="1"/>
</dbReference>
<dbReference type="CDD" id="cd00146">
    <property type="entry name" value="PKD"/>
    <property type="match status" value="1"/>
</dbReference>
<proteinExistence type="inferred from homology"/>
<comment type="caution">
    <text evidence="5">Lacks conserved residue(s) required for the propagation of feature annotation.</text>
</comment>
<name>A0A9X1HT93_9BACT</name>
<dbReference type="PROSITE" id="PS50093">
    <property type="entry name" value="PKD"/>
    <property type="match status" value="1"/>
</dbReference>
<dbReference type="Pfam" id="PF18911">
    <property type="entry name" value="PKD_4"/>
    <property type="match status" value="1"/>
</dbReference>
<keyword evidence="6" id="KW-0175">Coiled coil</keyword>
<dbReference type="InterPro" id="IPR026444">
    <property type="entry name" value="Secre_tail"/>
</dbReference>
<dbReference type="Gene3D" id="3.40.50.200">
    <property type="entry name" value="Peptidase S8/S53 domain"/>
    <property type="match status" value="1"/>
</dbReference>
<dbReference type="InterPro" id="IPR035986">
    <property type="entry name" value="PKD_dom_sf"/>
</dbReference>
<dbReference type="InterPro" id="IPR000601">
    <property type="entry name" value="PKD_dom"/>
</dbReference>
<evidence type="ECO:0000256" key="3">
    <source>
        <dbReference type="ARBA" id="ARBA00022801"/>
    </source>
</evidence>
<keyword evidence="4" id="KW-0720">Serine protease</keyword>
<dbReference type="PANTHER" id="PTHR43399">
    <property type="entry name" value="SUBTILISIN-RELATED"/>
    <property type="match status" value="1"/>
</dbReference>
<dbReference type="GO" id="GO:0006508">
    <property type="term" value="P:proteolysis"/>
    <property type="evidence" value="ECO:0007669"/>
    <property type="project" value="UniProtKB-KW"/>
</dbReference>
<dbReference type="PROSITE" id="PS00138">
    <property type="entry name" value="SUBTILASE_SER"/>
    <property type="match status" value="1"/>
</dbReference>
<evidence type="ECO:0000313" key="8">
    <source>
        <dbReference type="EMBL" id="MCA6077904.1"/>
    </source>
</evidence>
<feature type="coiled-coil region" evidence="6">
    <location>
        <begin position="11"/>
        <end position="45"/>
    </location>
</feature>
<evidence type="ECO:0000256" key="4">
    <source>
        <dbReference type="ARBA" id="ARBA00022825"/>
    </source>
</evidence>
<evidence type="ECO:0000313" key="9">
    <source>
        <dbReference type="Proteomes" id="UP001139409"/>
    </source>
</evidence>
<feature type="domain" description="PKD" evidence="7">
    <location>
        <begin position="917"/>
        <end position="981"/>
    </location>
</feature>
<dbReference type="InterPro" id="IPR023828">
    <property type="entry name" value="Peptidase_S8_Ser-AS"/>
</dbReference>
<evidence type="ECO:0000256" key="6">
    <source>
        <dbReference type="SAM" id="Coils"/>
    </source>
</evidence>
<dbReference type="Gene3D" id="2.60.40.10">
    <property type="entry name" value="Immunoglobulins"/>
    <property type="match status" value="1"/>
</dbReference>
<dbReference type="RefSeq" id="WP_225698768.1">
    <property type="nucleotide sequence ID" value="NZ_JAIXNE010000005.1"/>
</dbReference>
<dbReference type="Gene3D" id="2.60.120.380">
    <property type="match status" value="1"/>
</dbReference>
<dbReference type="InterPro" id="IPR051048">
    <property type="entry name" value="Peptidase_S8/S53_subtilisin"/>
</dbReference>
<dbReference type="SUPFAM" id="SSF52743">
    <property type="entry name" value="Subtilisin-like"/>
    <property type="match status" value="1"/>
</dbReference>
<dbReference type="EMBL" id="JAIXNE010000005">
    <property type="protein sequence ID" value="MCA6077904.1"/>
    <property type="molecule type" value="Genomic_DNA"/>
</dbReference>
<dbReference type="Proteomes" id="UP001139409">
    <property type="component" value="Unassembled WGS sequence"/>
</dbReference>
<dbReference type="InterPro" id="IPR000209">
    <property type="entry name" value="Peptidase_S8/S53_dom"/>
</dbReference>
<dbReference type="InterPro" id="IPR015500">
    <property type="entry name" value="Peptidase_S8_subtilisin-rel"/>
</dbReference>
<protein>
    <submittedName>
        <fullName evidence="8">S8 family serine peptidase</fullName>
    </submittedName>
</protein>
<dbReference type="InterPro" id="IPR034058">
    <property type="entry name" value="TagA/B/C/D_pept_dom"/>
</dbReference>
<evidence type="ECO:0000259" key="7">
    <source>
        <dbReference type="PROSITE" id="PS50093"/>
    </source>
</evidence>
<comment type="similarity">
    <text evidence="1 5">Belongs to the peptidase S8 family.</text>
</comment>
<dbReference type="AlphaFoldDB" id="A0A9X1HT93"/>
<dbReference type="PRINTS" id="PR00723">
    <property type="entry name" value="SUBTILISIN"/>
</dbReference>
<dbReference type="NCBIfam" id="TIGR04183">
    <property type="entry name" value="Por_Secre_tail"/>
    <property type="match status" value="1"/>
</dbReference>
<dbReference type="SUPFAM" id="SSF49785">
    <property type="entry name" value="Galactose-binding domain-like"/>
    <property type="match status" value="1"/>
</dbReference>
<evidence type="ECO:0000256" key="5">
    <source>
        <dbReference type="PROSITE-ProRule" id="PRU01240"/>
    </source>
</evidence>
<sequence length="1139" mass="123886">MALTSGVVFGQESYLKQAAELAELKQEQEAQYDQKEQRVQEYIEQHKISRSFISMEGTSYFIDYIDEWGKPVYIKTFNIDAAKSVGVDQLRQGGGLGVNLRGTGMTVGVWEVFGVMQSHQEFGNRVLTQDAASEIDNHATHVTGTIIAAGINPTAQGMAPEARALLYTANNDVAEMTGRAKPDQTSLLLSNHSYGLSLGWDFNNGSWSWNGNASISPDEDYRFGLYDAKSRDMDRLAFNAPYYLIVKSAGNDRNDVGDGSRPADGPYDIIGSWGNAKNILTVGAVEKIPNGYTGPQDVRISSFSSWGPTDDGRIKPDIVGVGVGLISPISTSEESYGSLSGTSMSAPNVTGSLALLQQLHKQETNNFMRSATLKALIIHTAHKATNSDGPDYRHGWGLLNAAGAAKHILDRDNLNNFMQERVLQEGETYEVAIHPVTGTKVTVTIAWTDPEGTPSPAVLDPTDLKLINDLDIRLVDDAGNEFMPYILEPDNPGRSAQRGDNFRDNVEKIELFNPEPRRYRVVVSHKNTLKNGQQAFSLLISQTAAYEDGDRRALYWIGGDGEWNNGANWSLSSGGSSANTVPLSTDRVVIDENSFSGNDQFISLSGNVEVFSFAWLNKSNNGISLNGHTLRSNDDLVVSSETFSVSTEGTFSVRGNGLFDLGPNSLPLLNLYFDAANANWAIPGFVDVNRIQLNRGNLSLAGAIGEIREIITSGTNAKALDLSGASISGLALFELGGSSLNIASDNSELTFISTNEASIVFSGKEFEGTFINPGGTLFVNTSDASIQRLEGLGIIEFLNSSRVDSLILEPGAQLVVDAGTVLSISQYWEINSSATNPVSIVSSSQSEVSTISIDTYEKFCFDHLNIDHVNYSGEGKVSIGLNSSTTNAVGWLAQTCDDVLFADFDVLYNCIEGMTYFINQSSGSITGYSWDFGNGKLATSENGYNQYTTAGPFNVSLTIANGGSVESVTRSISIIQPNPALNDNKIVQNENQLVSEKAGQAYQWFLDDELLEGETARIYQIGNLGGDFFVLTFNEGCNSISDSVTVEVTGIEDVILDESAAKEIYVYPVPVKQNLTVSWPETLRPNRLILLDLHGRSLYNEEIRSESNTFVVPMLSLPSGMYWLRLESDKGVYIRKVIK</sequence>
<dbReference type="Pfam" id="PF18962">
    <property type="entry name" value="Por_Secre_tail"/>
    <property type="match status" value="1"/>
</dbReference>
<dbReference type="InterPro" id="IPR013783">
    <property type="entry name" value="Ig-like_fold"/>
</dbReference>
<keyword evidence="3" id="KW-0378">Hydrolase</keyword>
<dbReference type="GO" id="GO:0004252">
    <property type="term" value="F:serine-type endopeptidase activity"/>
    <property type="evidence" value="ECO:0007669"/>
    <property type="project" value="InterPro"/>
</dbReference>
<accession>A0A9X1HT93</accession>
<dbReference type="SUPFAM" id="SSF49299">
    <property type="entry name" value="PKD domain"/>
    <property type="match status" value="1"/>
</dbReference>
<dbReference type="PANTHER" id="PTHR43399:SF4">
    <property type="entry name" value="CELL WALL-ASSOCIATED PROTEASE"/>
    <property type="match status" value="1"/>
</dbReference>
<evidence type="ECO:0000256" key="2">
    <source>
        <dbReference type="ARBA" id="ARBA00022670"/>
    </source>
</evidence>